<feature type="compositionally biased region" description="Basic and acidic residues" evidence="2">
    <location>
        <begin position="43"/>
        <end position="54"/>
    </location>
</feature>
<feature type="region of interest" description="Disordered" evidence="2">
    <location>
        <begin position="1"/>
        <end position="142"/>
    </location>
</feature>
<dbReference type="EMBL" id="NAJO01000029">
    <property type="protein sequence ID" value="OQO01884.1"/>
    <property type="molecule type" value="Genomic_DNA"/>
</dbReference>
<name>A0A1V8SS94_9PEZI</name>
<dbReference type="OrthoDB" id="4179406at2759"/>
<feature type="compositionally biased region" description="Polar residues" evidence="2">
    <location>
        <begin position="59"/>
        <end position="71"/>
    </location>
</feature>
<proteinExistence type="predicted"/>
<organism evidence="3 4">
    <name type="scientific">Cryoendolithus antarcticus</name>
    <dbReference type="NCBI Taxonomy" id="1507870"/>
    <lineage>
        <taxon>Eukaryota</taxon>
        <taxon>Fungi</taxon>
        <taxon>Dikarya</taxon>
        <taxon>Ascomycota</taxon>
        <taxon>Pezizomycotina</taxon>
        <taxon>Dothideomycetes</taxon>
        <taxon>Dothideomycetidae</taxon>
        <taxon>Cladosporiales</taxon>
        <taxon>Cladosporiaceae</taxon>
        <taxon>Cryoendolithus</taxon>
    </lineage>
</organism>
<dbReference type="AlphaFoldDB" id="A0A1V8SS94"/>
<gene>
    <name evidence="3" type="ORF">B0A48_12357</name>
</gene>
<comment type="caution">
    <text evidence="3">The sequence shown here is derived from an EMBL/GenBank/DDBJ whole genome shotgun (WGS) entry which is preliminary data.</text>
</comment>
<evidence type="ECO:0000313" key="3">
    <source>
        <dbReference type="EMBL" id="OQO01884.1"/>
    </source>
</evidence>
<evidence type="ECO:0000256" key="2">
    <source>
        <dbReference type="SAM" id="MobiDB-lite"/>
    </source>
</evidence>
<evidence type="ECO:0000256" key="1">
    <source>
        <dbReference type="SAM" id="Coils"/>
    </source>
</evidence>
<keyword evidence="1" id="KW-0175">Coiled coil</keyword>
<feature type="coiled-coil region" evidence="1">
    <location>
        <begin position="519"/>
        <end position="546"/>
    </location>
</feature>
<dbReference type="InParanoid" id="A0A1V8SS94"/>
<dbReference type="Proteomes" id="UP000192596">
    <property type="component" value="Unassembled WGS sequence"/>
</dbReference>
<sequence>MARTRRAKPELTESWDAVDEQEDWEGEIYSDEDEGQELGSQYRENHHARSRRDEDDVTSEASKNAVRNSRISGRREEEIKPRKRGARQGNGPELVMPSSPDAKAAARARAGTPHFRLNQRSLTSDAGTFNRRAAEQKDAPSRLKNMAAQMEAKYDEQIDDSSDLNWPITIWSKVVRPLLGYALDIATIAVTNPITKGLFALWLIIGVFTLGSNFVNDTINNALSPICRVPGVSMLGLPFCPSHKNPELSGPADFDKLVDAQSQFEDVLSATAGGAFLPLEMKHSEASIRDLKHVVQYSMLPSRHELVFEFSGFIDTARQASQDLSKFNSRIGRAVDQILSTNRWTLQVIDGVAEKDAHIGSLQRWVSNNLNIFAPFQPVALSRDVLLDQYLRHTSAVEDQILGLISEAQALLAVLDNLDSRLDVIAGIATRDDIRVQGNKEELFANLWVKLGGRRNSVAKIDKQLGLLKEVGSYRRMAWAHVNGAIIKLMAIRDSLEDLRERVAMPEVIGEKVPLEVHIRNIELGIERLEEQRDNSRRLQQQQVDRIVSRAEDGREIGGREI</sequence>
<reference evidence="4" key="1">
    <citation type="submission" date="2017-03" db="EMBL/GenBank/DDBJ databases">
        <title>Genomes of endolithic fungi from Antarctica.</title>
        <authorList>
            <person name="Coleine C."/>
            <person name="Masonjones S."/>
            <person name="Stajich J.E."/>
        </authorList>
    </citation>
    <scope>NUCLEOTIDE SEQUENCE [LARGE SCALE GENOMIC DNA]</scope>
    <source>
        <strain evidence="4">CCFEE 5527</strain>
    </source>
</reference>
<feature type="compositionally biased region" description="Basic and acidic residues" evidence="2">
    <location>
        <begin position="132"/>
        <end position="141"/>
    </location>
</feature>
<feature type="compositionally biased region" description="Polar residues" evidence="2">
    <location>
        <begin position="118"/>
        <end position="127"/>
    </location>
</feature>
<feature type="compositionally biased region" description="Acidic residues" evidence="2">
    <location>
        <begin position="16"/>
        <end position="36"/>
    </location>
</feature>
<protein>
    <submittedName>
        <fullName evidence="3">Uncharacterized protein</fullName>
    </submittedName>
</protein>
<accession>A0A1V8SS94</accession>
<dbReference type="STRING" id="1507870.A0A1V8SS94"/>
<evidence type="ECO:0000313" key="4">
    <source>
        <dbReference type="Proteomes" id="UP000192596"/>
    </source>
</evidence>
<keyword evidence="4" id="KW-1185">Reference proteome</keyword>